<dbReference type="GO" id="GO:0051537">
    <property type="term" value="F:2 iron, 2 sulfur cluster binding"/>
    <property type="evidence" value="ECO:0007669"/>
    <property type="project" value="UniProtKB-KW"/>
</dbReference>
<evidence type="ECO:0000256" key="3">
    <source>
        <dbReference type="ARBA" id="ARBA00023004"/>
    </source>
</evidence>
<evidence type="ECO:0000256" key="5">
    <source>
        <dbReference type="SAM" id="SignalP"/>
    </source>
</evidence>
<dbReference type="RefSeq" id="WP_138076611.1">
    <property type="nucleotide sequence ID" value="NZ_VAJM01000003.1"/>
</dbReference>
<dbReference type="InterPro" id="IPR036922">
    <property type="entry name" value="Rieske_2Fe-2S_sf"/>
</dbReference>
<feature type="signal peptide" evidence="5">
    <location>
        <begin position="1"/>
        <end position="28"/>
    </location>
</feature>
<dbReference type="InterPro" id="IPR017941">
    <property type="entry name" value="Rieske_2Fe-2S"/>
</dbReference>
<proteinExistence type="predicted"/>
<name>A0A5R8WT92_9BACT</name>
<keyword evidence="8" id="KW-1185">Reference proteome</keyword>
<feature type="chain" id="PRO_5024467598" description="Rieske domain-containing protein" evidence="5">
    <location>
        <begin position="29"/>
        <end position="147"/>
    </location>
</feature>
<sequence>MPISSRLYLLSAMGLLLACLAGCGSSDANVEPAIPSAVVSDLVNLTTQEAAALRFDKGFIYRPGGVRGIIVVRQSAQQYLAFERNCSYQPYDACAKVSVDASRFFLVDTCCASRFDLTNGLPTSGPARRSLRQYTTTLNGNLLYITN</sequence>
<keyword evidence="5" id="KW-0732">Signal</keyword>
<dbReference type="SUPFAM" id="SSF50022">
    <property type="entry name" value="ISP domain"/>
    <property type="match status" value="1"/>
</dbReference>
<evidence type="ECO:0000256" key="4">
    <source>
        <dbReference type="ARBA" id="ARBA00023014"/>
    </source>
</evidence>
<dbReference type="OrthoDB" id="1201186at2"/>
<evidence type="ECO:0000256" key="1">
    <source>
        <dbReference type="ARBA" id="ARBA00022714"/>
    </source>
</evidence>
<dbReference type="AlphaFoldDB" id="A0A5R8WT92"/>
<accession>A0A5R8WT92</accession>
<gene>
    <name evidence="7" type="ORF">FDY95_08330</name>
</gene>
<dbReference type="PROSITE" id="PS51296">
    <property type="entry name" value="RIESKE"/>
    <property type="match status" value="1"/>
</dbReference>
<dbReference type="Gene3D" id="2.102.10.10">
    <property type="entry name" value="Rieske [2Fe-2S] iron-sulphur domain"/>
    <property type="match status" value="1"/>
</dbReference>
<keyword evidence="1" id="KW-0001">2Fe-2S</keyword>
<dbReference type="GO" id="GO:0046872">
    <property type="term" value="F:metal ion binding"/>
    <property type="evidence" value="ECO:0007669"/>
    <property type="project" value="UniProtKB-KW"/>
</dbReference>
<feature type="domain" description="Rieske" evidence="6">
    <location>
        <begin position="47"/>
        <end position="145"/>
    </location>
</feature>
<keyword evidence="4" id="KW-0411">Iron-sulfur</keyword>
<reference evidence="7 8" key="1">
    <citation type="submission" date="2019-05" db="EMBL/GenBank/DDBJ databases">
        <title>Hymenobacter edaphi sp. nov., isolated from abandoned arsenic-contaminated farmland soil.</title>
        <authorList>
            <person name="Nie L."/>
        </authorList>
    </citation>
    <scope>NUCLEOTIDE SEQUENCE [LARGE SCALE GENOMIC DNA]</scope>
    <source>
        <strain evidence="7 8">1-3-3-8</strain>
    </source>
</reference>
<evidence type="ECO:0000256" key="2">
    <source>
        <dbReference type="ARBA" id="ARBA00022723"/>
    </source>
</evidence>
<evidence type="ECO:0000259" key="6">
    <source>
        <dbReference type="PROSITE" id="PS51296"/>
    </source>
</evidence>
<comment type="caution">
    <text evidence="7">The sequence shown here is derived from an EMBL/GenBank/DDBJ whole genome shotgun (WGS) entry which is preliminary data.</text>
</comment>
<evidence type="ECO:0000313" key="8">
    <source>
        <dbReference type="Proteomes" id="UP000305517"/>
    </source>
</evidence>
<evidence type="ECO:0000313" key="7">
    <source>
        <dbReference type="EMBL" id="TLM94027.1"/>
    </source>
</evidence>
<dbReference type="PROSITE" id="PS51257">
    <property type="entry name" value="PROKAR_LIPOPROTEIN"/>
    <property type="match status" value="1"/>
</dbReference>
<protein>
    <recommendedName>
        <fullName evidence="6">Rieske domain-containing protein</fullName>
    </recommendedName>
</protein>
<dbReference type="EMBL" id="VAJM01000003">
    <property type="protein sequence ID" value="TLM94027.1"/>
    <property type="molecule type" value="Genomic_DNA"/>
</dbReference>
<dbReference type="Proteomes" id="UP000305517">
    <property type="component" value="Unassembled WGS sequence"/>
</dbReference>
<organism evidence="7 8">
    <name type="scientific">Hymenobacter jeollabukensis</name>
    <dbReference type="NCBI Taxonomy" id="2025313"/>
    <lineage>
        <taxon>Bacteria</taxon>
        <taxon>Pseudomonadati</taxon>
        <taxon>Bacteroidota</taxon>
        <taxon>Cytophagia</taxon>
        <taxon>Cytophagales</taxon>
        <taxon>Hymenobacteraceae</taxon>
        <taxon>Hymenobacter</taxon>
    </lineage>
</organism>
<keyword evidence="2" id="KW-0479">Metal-binding</keyword>
<keyword evidence="3" id="KW-0408">Iron</keyword>